<proteinExistence type="predicted"/>
<evidence type="ECO:0000313" key="2">
    <source>
        <dbReference type="Proteomes" id="UP000663671"/>
    </source>
</evidence>
<organism evidence="1 2">
    <name type="scientific">Ajellomyces capsulatus</name>
    <name type="common">Darling's disease fungus</name>
    <name type="synonym">Histoplasma capsulatum</name>
    <dbReference type="NCBI Taxonomy" id="5037"/>
    <lineage>
        <taxon>Eukaryota</taxon>
        <taxon>Fungi</taxon>
        <taxon>Dikarya</taxon>
        <taxon>Ascomycota</taxon>
        <taxon>Pezizomycotina</taxon>
        <taxon>Eurotiomycetes</taxon>
        <taxon>Eurotiomycetidae</taxon>
        <taxon>Onygenales</taxon>
        <taxon>Ajellomycetaceae</taxon>
        <taxon>Histoplasma</taxon>
    </lineage>
</organism>
<gene>
    <name evidence="1" type="ORF">I7I51_03928</name>
</gene>
<dbReference type="Proteomes" id="UP000663671">
    <property type="component" value="Chromosome 5"/>
</dbReference>
<name>A0A8A1M708_AJECA</name>
<dbReference type="EMBL" id="CP069111">
    <property type="protein sequence ID" value="QSS61751.1"/>
    <property type="molecule type" value="Genomic_DNA"/>
</dbReference>
<protein>
    <submittedName>
        <fullName evidence="1">No significant blast hit</fullName>
    </submittedName>
</protein>
<dbReference type="VEuPathDB" id="FungiDB:I7I51_03928"/>
<sequence length="193" mass="22126">MDKHTRFMTRVMNRHHLQLFYSIYNEHFALTPCSCIHAAWRLAFLNPSAFIAQAALLSQYCWDLLFSSLELAIPAVYNGWLRAEKRELLSPFPASFRPMLMGEVSLACATGTTTGKRPTTYIMLIWFRNGFENTFNPSRHACRRLTRGNQSEERKEKNYFNSQGHLHAEGCAMSCATITVAENNFSRSEDACK</sequence>
<accession>A0A8A1M708</accession>
<dbReference type="AlphaFoldDB" id="A0A8A1M708"/>
<reference evidence="1" key="1">
    <citation type="submission" date="2021-01" db="EMBL/GenBank/DDBJ databases">
        <title>Chromosome-level genome assembly of a human fungal pathogen reveals clustering of transcriptionally co-regulated genes.</title>
        <authorList>
            <person name="Voorhies M."/>
            <person name="Cohen S."/>
            <person name="Shea T.P."/>
            <person name="Petrus S."/>
            <person name="Munoz J.F."/>
            <person name="Poplawski S."/>
            <person name="Goldman W.E."/>
            <person name="Michael T."/>
            <person name="Cuomo C.A."/>
            <person name="Sil A."/>
            <person name="Beyhan S."/>
        </authorList>
    </citation>
    <scope>NUCLEOTIDE SEQUENCE</scope>
    <source>
        <strain evidence="1">WU24</strain>
    </source>
</reference>
<evidence type="ECO:0000313" key="1">
    <source>
        <dbReference type="EMBL" id="QSS61751.1"/>
    </source>
</evidence>